<proteinExistence type="predicted"/>
<keyword evidence="1" id="KW-1133">Transmembrane helix</keyword>
<accession>A0ABY5IM96</accession>
<dbReference type="Proteomes" id="UP001059912">
    <property type="component" value="Plasmid unnamed1"/>
</dbReference>
<sequence>MKKNIAGLLFGVGLVMGCVPILIASLLVKKNLFIEAIDRMDGFWKGLEKQPQS</sequence>
<protein>
    <submittedName>
        <fullName evidence="2">Uncharacterized protein</fullName>
    </submittedName>
</protein>
<keyword evidence="2" id="KW-0614">Plasmid</keyword>
<keyword evidence="1" id="KW-0812">Transmembrane</keyword>
<dbReference type="PROSITE" id="PS51257">
    <property type="entry name" value="PROKAR_LIPOPROTEIN"/>
    <property type="match status" value="1"/>
</dbReference>
<gene>
    <name evidence="2" type="ORF">HB762_26690</name>
</gene>
<evidence type="ECO:0000256" key="1">
    <source>
        <dbReference type="SAM" id="Phobius"/>
    </source>
</evidence>
<evidence type="ECO:0000313" key="3">
    <source>
        <dbReference type="Proteomes" id="UP001059912"/>
    </source>
</evidence>
<name>A0ABY5IM96_9VIBR</name>
<reference evidence="2" key="1">
    <citation type="submission" date="2020-03" db="EMBL/GenBank/DDBJ databases">
        <title>Five strains of Vibrio campbellii isolated from Mariana Trench.</title>
        <authorList>
            <person name="Liang J."/>
            <person name="Zhang X.-H."/>
        </authorList>
    </citation>
    <scope>NUCLEOTIDE SEQUENCE</scope>
    <source>
        <strain evidence="2">LJC013</strain>
        <plasmid evidence="2">unnamed1</plasmid>
    </source>
</reference>
<organism evidence="2 3">
    <name type="scientific">Vibrio campbellii</name>
    <dbReference type="NCBI Taxonomy" id="680"/>
    <lineage>
        <taxon>Bacteria</taxon>
        <taxon>Pseudomonadati</taxon>
        <taxon>Pseudomonadota</taxon>
        <taxon>Gammaproteobacteria</taxon>
        <taxon>Vibrionales</taxon>
        <taxon>Vibrionaceae</taxon>
        <taxon>Vibrio</taxon>
    </lineage>
</organism>
<dbReference type="RefSeq" id="WP_255905242.1">
    <property type="nucleotide sequence ID" value="NZ_CP050472.1"/>
</dbReference>
<geneLocation type="plasmid" evidence="2 3">
    <name>unnamed1</name>
</geneLocation>
<keyword evidence="1" id="KW-0472">Membrane</keyword>
<evidence type="ECO:0000313" key="2">
    <source>
        <dbReference type="EMBL" id="UTZ34851.1"/>
    </source>
</evidence>
<keyword evidence="3" id="KW-1185">Reference proteome</keyword>
<feature type="transmembrane region" description="Helical" evidence="1">
    <location>
        <begin position="6"/>
        <end position="28"/>
    </location>
</feature>
<dbReference type="EMBL" id="CP050472">
    <property type="protein sequence ID" value="UTZ34851.1"/>
    <property type="molecule type" value="Genomic_DNA"/>
</dbReference>